<sequence length="168" mass="18443">MRRSDVPSELFSCLGGVLYQWGPPSRNVRLIRSYLVGDTYTAEQGPLKRSAATMKASSSPSLIRLIYLDKSLRQTKKAATTDTATAVALTDERARVPGNNDILSISGCSITVLTLIHETHLQTPGRDKVGIIMKQLGMGQGLSVTSKAVLWQYARWEQPLNVVPKFDP</sequence>
<gene>
    <name evidence="1" type="ORF">CISG_03394</name>
</gene>
<protein>
    <submittedName>
        <fullName evidence="1">Uncharacterized protein</fullName>
    </submittedName>
</protein>
<name>A0A0J8QPB7_COCIT</name>
<proteinExistence type="predicted"/>
<dbReference type="AlphaFoldDB" id="A0A0J8QPB7"/>
<dbReference type="Proteomes" id="UP000054559">
    <property type="component" value="Unassembled WGS sequence"/>
</dbReference>
<organism evidence="1 2">
    <name type="scientific">Coccidioides immitis RMSCC 3703</name>
    <dbReference type="NCBI Taxonomy" id="454286"/>
    <lineage>
        <taxon>Eukaryota</taxon>
        <taxon>Fungi</taxon>
        <taxon>Dikarya</taxon>
        <taxon>Ascomycota</taxon>
        <taxon>Pezizomycotina</taxon>
        <taxon>Eurotiomycetes</taxon>
        <taxon>Eurotiomycetidae</taxon>
        <taxon>Onygenales</taxon>
        <taxon>Onygenaceae</taxon>
        <taxon>Coccidioides</taxon>
    </lineage>
</organism>
<evidence type="ECO:0000313" key="1">
    <source>
        <dbReference type="EMBL" id="KMU73133.1"/>
    </source>
</evidence>
<reference evidence="2" key="1">
    <citation type="journal article" date="2010" name="Genome Res.">
        <title>Population genomic sequencing of Coccidioides fungi reveals recent hybridization and transposon control.</title>
        <authorList>
            <person name="Neafsey D.E."/>
            <person name="Barker B.M."/>
            <person name="Sharpton T.J."/>
            <person name="Stajich J.E."/>
            <person name="Park D.J."/>
            <person name="Whiston E."/>
            <person name="Hung C.-Y."/>
            <person name="McMahan C."/>
            <person name="White J."/>
            <person name="Sykes S."/>
            <person name="Heiman D."/>
            <person name="Young S."/>
            <person name="Zeng Q."/>
            <person name="Abouelleil A."/>
            <person name="Aftuck L."/>
            <person name="Bessette D."/>
            <person name="Brown A."/>
            <person name="FitzGerald M."/>
            <person name="Lui A."/>
            <person name="Macdonald J.P."/>
            <person name="Priest M."/>
            <person name="Orbach M.J."/>
            <person name="Galgiani J.N."/>
            <person name="Kirkland T.N."/>
            <person name="Cole G.T."/>
            <person name="Birren B.W."/>
            <person name="Henn M.R."/>
            <person name="Taylor J.W."/>
            <person name="Rounsley S.D."/>
        </authorList>
    </citation>
    <scope>NUCLEOTIDE SEQUENCE [LARGE SCALE GENOMIC DNA]</scope>
    <source>
        <strain evidence="2">RMSCC 3703</strain>
    </source>
</reference>
<dbReference type="EMBL" id="DS268129">
    <property type="protein sequence ID" value="KMU73133.1"/>
    <property type="molecule type" value="Genomic_DNA"/>
</dbReference>
<accession>A0A0J8QPB7</accession>
<evidence type="ECO:0000313" key="2">
    <source>
        <dbReference type="Proteomes" id="UP000054559"/>
    </source>
</evidence>